<reference evidence="3" key="2">
    <citation type="journal article" date="2024" name="Plant">
        <title>Genomic evolution and insights into agronomic trait innovations of Sesamum species.</title>
        <authorList>
            <person name="Miao H."/>
            <person name="Wang L."/>
            <person name="Qu L."/>
            <person name="Liu H."/>
            <person name="Sun Y."/>
            <person name="Le M."/>
            <person name="Wang Q."/>
            <person name="Wei S."/>
            <person name="Zheng Y."/>
            <person name="Lin W."/>
            <person name="Duan Y."/>
            <person name="Cao H."/>
            <person name="Xiong S."/>
            <person name="Wang X."/>
            <person name="Wei L."/>
            <person name="Li C."/>
            <person name="Ma Q."/>
            <person name="Ju M."/>
            <person name="Zhao R."/>
            <person name="Li G."/>
            <person name="Mu C."/>
            <person name="Tian Q."/>
            <person name="Mei H."/>
            <person name="Zhang T."/>
            <person name="Gao T."/>
            <person name="Zhang H."/>
        </authorList>
    </citation>
    <scope>NUCLEOTIDE SEQUENCE</scope>
    <source>
        <strain evidence="3">G02</strain>
    </source>
</reference>
<evidence type="ECO:0000313" key="3">
    <source>
        <dbReference type="EMBL" id="KAL0283079.1"/>
    </source>
</evidence>
<organism evidence="3">
    <name type="scientific">Sesamum radiatum</name>
    <name type="common">Black benniseed</name>
    <dbReference type="NCBI Taxonomy" id="300843"/>
    <lineage>
        <taxon>Eukaryota</taxon>
        <taxon>Viridiplantae</taxon>
        <taxon>Streptophyta</taxon>
        <taxon>Embryophyta</taxon>
        <taxon>Tracheophyta</taxon>
        <taxon>Spermatophyta</taxon>
        <taxon>Magnoliopsida</taxon>
        <taxon>eudicotyledons</taxon>
        <taxon>Gunneridae</taxon>
        <taxon>Pentapetalae</taxon>
        <taxon>asterids</taxon>
        <taxon>lamiids</taxon>
        <taxon>Lamiales</taxon>
        <taxon>Pedaliaceae</taxon>
        <taxon>Sesamum</taxon>
    </lineage>
</organism>
<feature type="signal peptide" evidence="2">
    <location>
        <begin position="1"/>
        <end position="27"/>
    </location>
</feature>
<reference evidence="3" key="1">
    <citation type="submission" date="2020-06" db="EMBL/GenBank/DDBJ databases">
        <authorList>
            <person name="Li T."/>
            <person name="Hu X."/>
            <person name="Zhang T."/>
            <person name="Song X."/>
            <person name="Zhang H."/>
            <person name="Dai N."/>
            <person name="Sheng W."/>
            <person name="Hou X."/>
            <person name="Wei L."/>
        </authorList>
    </citation>
    <scope>NUCLEOTIDE SEQUENCE</scope>
    <source>
        <strain evidence="3">G02</strain>
        <tissue evidence="3">Leaf</tissue>
    </source>
</reference>
<keyword evidence="2" id="KW-0732">Signal</keyword>
<gene>
    <name evidence="3" type="ORF">Sradi_7240800</name>
</gene>
<protein>
    <recommendedName>
        <fullName evidence="4">Transmembrane protein</fullName>
    </recommendedName>
</protein>
<sequence>MEMKGRLMMIATLLLFLLVAVPSFSKGSSSMVVFAGRLDVKNMDSEVYVIDYRGPETHTYIPPPNRRTNMHMSPHHNPKRN</sequence>
<dbReference type="EMBL" id="JACGWJ010001328">
    <property type="protein sequence ID" value="KAL0283079.1"/>
    <property type="molecule type" value="Genomic_DNA"/>
</dbReference>
<feature type="region of interest" description="Disordered" evidence="1">
    <location>
        <begin position="59"/>
        <end position="81"/>
    </location>
</feature>
<feature type="chain" id="PRO_5043643522" description="Transmembrane protein" evidence="2">
    <location>
        <begin position="28"/>
        <end position="81"/>
    </location>
</feature>
<proteinExistence type="predicted"/>
<dbReference type="AlphaFoldDB" id="A0AAW2IL70"/>
<name>A0AAW2IL70_SESRA</name>
<evidence type="ECO:0000256" key="1">
    <source>
        <dbReference type="SAM" id="MobiDB-lite"/>
    </source>
</evidence>
<evidence type="ECO:0000256" key="2">
    <source>
        <dbReference type="SAM" id="SignalP"/>
    </source>
</evidence>
<accession>A0AAW2IL70</accession>
<comment type="caution">
    <text evidence="3">The sequence shown here is derived from an EMBL/GenBank/DDBJ whole genome shotgun (WGS) entry which is preliminary data.</text>
</comment>
<evidence type="ECO:0008006" key="4">
    <source>
        <dbReference type="Google" id="ProtNLM"/>
    </source>
</evidence>
<feature type="non-terminal residue" evidence="3">
    <location>
        <position position="81"/>
    </location>
</feature>